<evidence type="ECO:0000313" key="3">
    <source>
        <dbReference type="EMBL" id="SON48018.1"/>
    </source>
</evidence>
<keyword evidence="4" id="KW-1185">Reference proteome</keyword>
<organism evidence="3 4">
    <name type="scientific">Vibrio tapetis subsp. tapetis</name>
    <dbReference type="NCBI Taxonomy" id="1671868"/>
    <lineage>
        <taxon>Bacteria</taxon>
        <taxon>Pseudomonadati</taxon>
        <taxon>Pseudomonadota</taxon>
        <taxon>Gammaproteobacteria</taxon>
        <taxon>Vibrionales</taxon>
        <taxon>Vibrionaceae</taxon>
        <taxon>Vibrio</taxon>
    </lineage>
</organism>
<dbReference type="PANTHER" id="PTHR30327">
    <property type="entry name" value="UNCHARACTERIZED PROTEIN YQGE"/>
    <property type="match status" value="1"/>
</dbReference>
<dbReference type="KEGG" id="vta:A0039"/>
<evidence type="ECO:0000313" key="4">
    <source>
        <dbReference type="Proteomes" id="UP000235828"/>
    </source>
</evidence>
<gene>
    <name evidence="3" type="primary">yqgE</name>
    <name evidence="3" type="ORF">VTAP4600_A0039</name>
</gene>
<comment type="similarity">
    <text evidence="1 2">Belongs to the UPF0301 (AlgH) family.</text>
</comment>
<dbReference type="AlphaFoldDB" id="A0A2N8Z7W8"/>
<dbReference type="Gene3D" id="3.40.1740.10">
    <property type="entry name" value="VC0467-like"/>
    <property type="match status" value="1"/>
</dbReference>
<dbReference type="RefSeq" id="WP_102520952.1">
    <property type="nucleotide sequence ID" value="NZ_LT960611.1"/>
</dbReference>
<dbReference type="Pfam" id="PF02622">
    <property type="entry name" value="DUF179"/>
    <property type="match status" value="1"/>
</dbReference>
<dbReference type="HAMAP" id="MF_00758">
    <property type="entry name" value="UPF0301"/>
    <property type="match status" value="1"/>
</dbReference>
<evidence type="ECO:0000256" key="1">
    <source>
        <dbReference type="ARBA" id="ARBA00009600"/>
    </source>
</evidence>
<name>A0A2N8Z7W8_9VIBR</name>
<dbReference type="Proteomes" id="UP000235828">
    <property type="component" value="Chromosome A"/>
</dbReference>
<dbReference type="InterPro" id="IPR003774">
    <property type="entry name" value="AlgH-like"/>
</dbReference>
<dbReference type="Gene3D" id="3.30.70.1300">
    <property type="entry name" value="VC0467-like domains"/>
    <property type="match status" value="1"/>
</dbReference>
<proteinExistence type="inferred from homology"/>
<dbReference type="NCBIfam" id="NF001266">
    <property type="entry name" value="PRK00228.1-1"/>
    <property type="match status" value="1"/>
</dbReference>
<dbReference type="EMBL" id="LT960611">
    <property type="protein sequence ID" value="SON48018.1"/>
    <property type="molecule type" value="Genomic_DNA"/>
</dbReference>
<protein>
    <recommendedName>
        <fullName evidence="2">UPF0301 protein VTAP4600_A0039</fullName>
    </recommendedName>
</protein>
<sequence length="188" mass="20725">MNLANHFLVAMPGMQDPFFQRSVIYLCEHNDEGAMGIVINSPIDISIGTMLEQVDLPTSVHPMLNQHSLQEPVFNGGPVSEDRGFILHNPKDEYQSSINMTNALSVTTSKDILEVLGTEAEPLNYMVALGYSGWDAGQLEVELAENSWLTIEADPDVIFNTPIQERWEKAVQMLGIDVAQLSSQVGHG</sequence>
<reference evidence="3 4" key="1">
    <citation type="submission" date="2017-10" db="EMBL/GenBank/DDBJ databases">
        <authorList>
            <person name="Banno H."/>
            <person name="Chua N.-H."/>
        </authorList>
    </citation>
    <scope>NUCLEOTIDE SEQUENCE [LARGE SCALE GENOMIC DNA]</scope>
    <source>
        <strain evidence="3">Vibrio tapetis CECT4600</strain>
    </source>
</reference>
<evidence type="ECO:0000256" key="2">
    <source>
        <dbReference type="HAMAP-Rule" id="MF_00758"/>
    </source>
</evidence>
<dbReference type="SUPFAM" id="SSF143456">
    <property type="entry name" value="VC0467-like"/>
    <property type="match status" value="1"/>
</dbReference>
<dbReference type="PANTHER" id="PTHR30327:SF1">
    <property type="entry name" value="UPF0301 PROTEIN YQGE"/>
    <property type="match status" value="1"/>
</dbReference>
<dbReference type="GO" id="GO:0005829">
    <property type="term" value="C:cytosol"/>
    <property type="evidence" value="ECO:0007669"/>
    <property type="project" value="TreeGrafter"/>
</dbReference>
<accession>A0A2N8Z7W8</accession>
<dbReference type="OrthoDB" id="9807486at2"/>